<dbReference type="PATRIC" id="fig|760154.4.peg.1046"/>
<dbReference type="eggNOG" id="ENOG5032YVY">
    <property type="taxonomic scope" value="Bacteria"/>
</dbReference>
<reference evidence="2 3" key="1">
    <citation type="submission" date="2012-06" db="EMBL/GenBank/DDBJ databases">
        <title>Complete sequence of Sulfurospirillum barnesii SES-3.</title>
        <authorList>
            <consortium name="US DOE Joint Genome Institute"/>
            <person name="Lucas S."/>
            <person name="Han J."/>
            <person name="Lapidus A."/>
            <person name="Cheng J.-F."/>
            <person name="Goodwin L."/>
            <person name="Pitluck S."/>
            <person name="Peters L."/>
            <person name="Ovchinnikova G."/>
            <person name="Lu M."/>
            <person name="Detter J.C."/>
            <person name="Han C."/>
            <person name="Tapia R."/>
            <person name="Land M."/>
            <person name="Hauser L."/>
            <person name="Kyrpides N."/>
            <person name="Ivanova N."/>
            <person name="Pagani I."/>
            <person name="Stolz J."/>
            <person name="Arkin A."/>
            <person name="Dehal P."/>
            <person name="Oremland R."/>
            <person name="Saltikov C."/>
            <person name="Basu P."/>
            <person name="Hollibaugh J."/>
            <person name="Newman D."/>
            <person name="Stolyar S."/>
            <person name="Hazen T."/>
            <person name="Woyke T."/>
        </authorList>
    </citation>
    <scope>NUCLEOTIDE SEQUENCE [LARGE SCALE GENOMIC DNA]</scope>
    <source>
        <strain evidence="3">ATCC 700032 / DSM 10660 / SES-3</strain>
    </source>
</reference>
<protein>
    <recommendedName>
        <fullName evidence="4">Coiled coil domain-containing protein</fullName>
    </recommendedName>
</protein>
<dbReference type="RefSeq" id="WP_014769221.1">
    <property type="nucleotide sequence ID" value="NC_018002.1"/>
</dbReference>
<evidence type="ECO:0000313" key="3">
    <source>
        <dbReference type="Proteomes" id="UP000006176"/>
    </source>
</evidence>
<proteinExistence type="predicted"/>
<dbReference type="Proteomes" id="UP000006176">
    <property type="component" value="Chromosome"/>
</dbReference>
<dbReference type="EMBL" id="CP003333">
    <property type="protein sequence ID" value="AFL68342.1"/>
    <property type="molecule type" value="Genomic_DNA"/>
</dbReference>
<accession>I3XWL8</accession>
<dbReference type="HOGENOM" id="CLU_142668_4_1_7"/>
<dbReference type="STRING" id="760154.Sulba_1043"/>
<keyword evidence="1" id="KW-0175">Coiled coil</keyword>
<keyword evidence="3" id="KW-1185">Reference proteome</keyword>
<evidence type="ECO:0000313" key="2">
    <source>
        <dbReference type="EMBL" id="AFL68342.1"/>
    </source>
</evidence>
<dbReference type="KEGG" id="sba:Sulba_1043"/>
<evidence type="ECO:0008006" key="4">
    <source>
        <dbReference type="Google" id="ProtNLM"/>
    </source>
</evidence>
<dbReference type="OrthoDB" id="5339985at2"/>
<dbReference type="AlphaFoldDB" id="I3XWL8"/>
<evidence type="ECO:0000256" key="1">
    <source>
        <dbReference type="SAM" id="Coils"/>
    </source>
</evidence>
<sequence>MSDKELYIQKIQSEINEWKAQIELFRAKASSATADAKISINNNIKAFEEKVEEGKAKLEELSKSTESTFDSMKKTFETKWEIIKTAIKDTTKKLNA</sequence>
<gene>
    <name evidence="2" type="ordered locus">Sulba_1043</name>
</gene>
<name>I3XWL8_SULBS</name>
<organism evidence="2 3">
    <name type="scientific">Sulfurospirillum barnesii (strain ATCC 700032 / DSM 10660 / SES-3)</name>
    <dbReference type="NCBI Taxonomy" id="760154"/>
    <lineage>
        <taxon>Bacteria</taxon>
        <taxon>Pseudomonadati</taxon>
        <taxon>Campylobacterota</taxon>
        <taxon>Epsilonproteobacteria</taxon>
        <taxon>Campylobacterales</taxon>
        <taxon>Sulfurospirillaceae</taxon>
        <taxon>Sulfurospirillum</taxon>
    </lineage>
</organism>
<feature type="coiled-coil region" evidence="1">
    <location>
        <begin position="8"/>
        <end position="64"/>
    </location>
</feature>